<evidence type="ECO:0000313" key="1">
    <source>
        <dbReference type="EMBL" id="MBD8048846.1"/>
    </source>
</evidence>
<name>A0ABR8YX38_9CLOT</name>
<protein>
    <submittedName>
        <fullName evidence="1">Uncharacterized protein</fullName>
    </submittedName>
</protein>
<dbReference type="RefSeq" id="WP_191741774.1">
    <property type="nucleotide sequence ID" value="NZ_JACSQB010000181.1"/>
</dbReference>
<dbReference type="Proteomes" id="UP000627166">
    <property type="component" value="Unassembled WGS sequence"/>
</dbReference>
<proteinExistence type="predicted"/>
<keyword evidence="2" id="KW-1185">Reference proteome</keyword>
<comment type="caution">
    <text evidence="1">The sequence shown here is derived from an EMBL/GenBank/DDBJ whole genome shotgun (WGS) entry which is preliminary data.</text>
</comment>
<reference evidence="1 2" key="1">
    <citation type="submission" date="2020-08" db="EMBL/GenBank/DDBJ databases">
        <title>A Genomic Blueprint of the Chicken Gut Microbiome.</title>
        <authorList>
            <person name="Gilroy R."/>
            <person name="Ravi A."/>
            <person name="Getino M."/>
            <person name="Pursley I."/>
            <person name="Horton D.L."/>
            <person name="Alikhan N.-F."/>
            <person name="Baker D."/>
            <person name="Gharbi K."/>
            <person name="Hall N."/>
            <person name="Watson M."/>
            <person name="Adriaenssens E.M."/>
            <person name="Foster-Nyarko E."/>
            <person name="Jarju S."/>
            <person name="Secka A."/>
            <person name="Antonio M."/>
            <person name="Oren A."/>
            <person name="Chaudhuri R."/>
            <person name="La Ragione R.M."/>
            <person name="Hildebrand F."/>
            <person name="Pallen M.J."/>
        </authorList>
    </citation>
    <scope>NUCLEOTIDE SEQUENCE [LARGE SCALE GENOMIC DNA]</scope>
    <source>
        <strain evidence="1 2">N37</strain>
    </source>
</reference>
<sequence>MSTFLTPIHTWIFNKIILFEDIERAFSKAYILKYGETAKTIINQSKLYGEMINIDKNLEDIIDLNDVNGWFQNKIANAETRQAFIITELKKIYGEEVEEIAAKFYRDNGVKCGLMSKEKENPNNVIDIFNSMNNYLLEGMPCDEVQSIITKKDNIIEWCNSRCIHKSNYDKIGGNVDMFYRLRFQWLASFVRQVNNKYKFEYDNSLNKVIYKIIKVVD</sequence>
<organism evidence="1 2">
    <name type="scientific">Clostridium faecium</name>
    <dbReference type="NCBI Taxonomy" id="2762223"/>
    <lineage>
        <taxon>Bacteria</taxon>
        <taxon>Bacillati</taxon>
        <taxon>Bacillota</taxon>
        <taxon>Clostridia</taxon>
        <taxon>Eubacteriales</taxon>
        <taxon>Clostridiaceae</taxon>
        <taxon>Clostridium</taxon>
    </lineage>
</organism>
<evidence type="ECO:0000313" key="2">
    <source>
        <dbReference type="Proteomes" id="UP000627166"/>
    </source>
</evidence>
<gene>
    <name evidence="1" type="ORF">H9637_17750</name>
</gene>
<dbReference type="EMBL" id="JACSQB010000181">
    <property type="protein sequence ID" value="MBD8048846.1"/>
    <property type="molecule type" value="Genomic_DNA"/>
</dbReference>
<accession>A0ABR8YX38</accession>